<accession>A0ABS5AZ35</accession>
<feature type="domain" description="LXG" evidence="2">
    <location>
        <begin position="1"/>
        <end position="225"/>
    </location>
</feature>
<dbReference type="InterPro" id="IPR006829">
    <property type="entry name" value="LXG_dom"/>
</dbReference>
<sequence>MTEVHHQKTTLDTSITNMTVRLNVVKNGFAKIVSSTSLTGLVKSAVDAKINNYQAPIFLNLINALTVLSTQYDRTIEQFQSTVSEHAADAVIHTEYLQTLLDRFPEIEASISGIDTVTSAIYSSIADIISLANPDSSAIQTPLSEAKTILTDTKKNMEAFNAWKQGDEFEDLLSSQDQMIATLSNISDIVYTENDVRAFYNQTGFLQGTNQIDQMTANSSTPVELLTNVGNTLNSFSQSDVSWWRRFMIERQGKHAVASGKIWVDKTGQLKTDGSTEAAIFLANLNTKGGFEILGVRFNGEGKAFIGAKAAASFKKTLVEKEKLELTAHAEALLGLSASANGGFKVGSGILSAKGDAKADAMAGAWANADGTLKFDKKGLKIDATADAKAGAEAKLEGKLIMGNNGMAHAKFSGSASAFAGAQASAKANASIGRGGVKVEASADAMAGAKAKAQFDAEIGNTKYGITHATYGVSKEAFAGARAEAKASFEAATYGKIKAEAGAEAFAGKEAKLENSAKVAYAKGTVGVKGKVGVGAKANASFEAGNGKIGTSIEVDAALGFGVGFKIDLEFDYQSALDDVGEFLDFINPFW</sequence>
<reference evidence="3 4" key="1">
    <citation type="submission" date="2018-05" db="EMBL/GenBank/DDBJ databases">
        <title>Draft genome sequence of Streptococcus panodentis CCUG 70867T.</title>
        <authorList>
            <person name="Salva-Serra F."/>
            <person name="Mendez V."/>
            <person name="Jaen-Luchoro D."/>
            <person name="Gonzales-Siles L."/>
            <person name="Karlsson R."/>
            <person name="Engstrom-Jakobsson H."/>
            <person name="Busquets A."/>
            <person name="Gomila M."/>
            <person name="Pineiro-Iglesias B."/>
            <person name="Bennasar-Figueras A."/>
            <person name="Seeger M."/>
            <person name="Moore E."/>
        </authorList>
    </citation>
    <scope>NUCLEOTIDE SEQUENCE [LARGE SCALE GENOMIC DNA]</scope>
    <source>
        <strain evidence="3 4">CCUG 70867</strain>
    </source>
</reference>
<organism evidence="3 4">
    <name type="scientific">Streptococcus panodentis</name>
    <dbReference type="NCBI Taxonomy" id="1581472"/>
    <lineage>
        <taxon>Bacteria</taxon>
        <taxon>Bacillati</taxon>
        <taxon>Bacillota</taxon>
        <taxon>Bacilli</taxon>
        <taxon>Lactobacillales</taxon>
        <taxon>Streptococcaceae</taxon>
        <taxon>Streptococcus</taxon>
    </lineage>
</organism>
<dbReference type="PROSITE" id="PS51756">
    <property type="entry name" value="LXG"/>
    <property type="match status" value="1"/>
</dbReference>
<comment type="caution">
    <text evidence="3">The sequence shown here is derived from an EMBL/GenBank/DDBJ whole genome shotgun (WGS) entry which is preliminary data.</text>
</comment>
<protein>
    <recommendedName>
        <fullName evidence="2">LXG domain-containing protein</fullName>
    </recommendedName>
</protein>
<proteinExistence type="inferred from homology"/>
<dbReference type="EMBL" id="QFAY01000025">
    <property type="protein sequence ID" value="MBP2621837.1"/>
    <property type="molecule type" value="Genomic_DNA"/>
</dbReference>
<evidence type="ECO:0000256" key="1">
    <source>
        <dbReference type="ARBA" id="ARBA00034117"/>
    </source>
</evidence>
<keyword evidence="4" id="KW-1185">Reference proteome</keyword>
<evidence type="ECO:0000313" key="4">
    <source>
        <dbReference type="Proteomes" id="UP001519349"/>
    </source>
</evidence>
<dbReference type="Proteomes" id="UP001519349">
    <property type="component" value="Unassembled WGS sequence"/>
</dbReference>
<evidence type="ECO:0000259" key="2">
    <source>
        <dbReference type="PROSITE" id="PS51756"/>
    </source>
</evidence>
<gene>
    <name evidence="3" type="ORF">DHL47_11025</name>
</gene>
<dbReference type="Pfam" id="PF04740">
    <property type="entry name" value="LXG"/>
    <property type="match status" value="1"/>
</dbReference>
<comment type="similarity">
    <text evidence="1">In the N-terminal section; belongs to the LXG family.</text>
</comment>
<evidence type="ECO:0000313" key="3">
    <source>
        <dbReference type="EMBL" id="MBP2621837.1"/>
    </source>
</evidence>
<name>A0ABS5AZ35_9STRE</name>